<evidence type="ECO:0008006" key="5">
    <source>
        <dbReference type="Google" id="ProtNLM"/>
    </source>
</evidence>
<dbReference type="RefSeq" id="WP_284219956.1">
    <property type="nucleotide sequence ID" value="NZ_BSOY01000001.1"/>
</dbReference>
<feature type="region of interest" description="Disordered" evidence="1">
    <location>
        <begin position="23"/>
        <end position="85"/>
    </location>
</feature>
<keyword evidence="4" id="KW-1185">Reference proteome</keyword>
<name>A0ABQ6BG11_9CAUL</name>
<dbReference type="EMBL" id="BSOY01000001">
    <property type="protein sequence ID" value="GLS00092.1"/>
    <property type="molecule type" value="Genomic_DNA"/>
</dbReference>
<feature type="chain" id="PRO_5046500616" description="Secreted protein" evidence="2">
    <location>
        <begin position="18"/>
        <end position="85"/>
    </location>
</feature>
<gene>
    <name evidence="3" type="ORF">GCM10007859_00950</name>
</gene>
<evidence type="ECO:0000313" key="4">
    <source>
        <dbReference type="Proteomes" id="UP001156921"/>
    </source>
</evidence>
<accession>A0ABQ6BG11</accession>
<feature type="compositionally biased region" description="Polar residues" evidence="1">
    <location>
        <begin position="74"/>
        <end position="85"/>
    </location>
</feature>
<evidence type="ECO:0000313" key="3">
    <source>
        <dbReference type="EMBL" id="GLS00092.1"/>
    </source>
</evidence>
<sequence>MKRLIAILTLSTAFGLAACEDSNDYESETAEAPMEAPVAPPAEDAGVPVAAPSAADAPPADSTTMPPEKRSSEESVQPESETLFY</sequence>
<evidence type="ECO:0000256" key="1">
    <source>
        <dbReference type="SAM" id="MobiDB-lite"/>
    </source>
</evidence>
<keyword evidence="2" id="KW-0732">Signal</keyword>
<comment type="caution">
    <text evidence="3">The sequence shown here is derived from an EMBL/GenBank/DDBJ whole genome shotgun (WGS) entry which is preliminary data.</text>
</comment>
<dbReference type="Proteomes" id="UP001156921">
    <property type="component" value="Unassembled WGS sequence"/>
</dbReference>
<feature type="compositionally biased region" description="Low complexity" evidence="1">
    <location>
        <begin position="30"/>
        <end position="66"/>
    </location>
</feature>
<protein>
    <recommendedName>
        <fullName evidence="5">Secreted protein</fullName>
    </recommendedName>
</protein>
<organism evidence="3 4">
    <name type="scientific">Brevundimonas denitrificans</name>
    <dbReference type="NCBI Taxonomy" id="1443434"/>
    <lineage>
        <taxon>Bacteria</taxon>
        <taxon>Pseudomonadati</taxon>
        <taxon>Pseudomonadota</taxon>
        <taxon>Alphaproteobacteria</taxon>
        <taxon>Caulobacterales</taxon>
        <taxon>Caulobacteraceae</taxon>
        <taxon>Brevundimonas</taxon>
    </lineage>
</organism>
<reference evidence="4" key="1">
    <citation type="journal article" date="2019" name="Int. J. Syst. Evol. Microbiol.">
        <title>The Global Catalogue of Microorganisms (GCM) 10K type strain sequencing project: providing services to taxonomists for standard genome sequencing and annotation.</title>
        <authorList>
            <consortium name="The Broad Institute Genomics Platform"/>
            <consortium name="The Broad Institute Genome Sequencing Center for Infectious Disease"/>
            <person name="Wu L."/>
            <person name="Ma J."/>
        </authorList>
    </citation>
    <scope>NUCLEOTIDE SEQUENCE [LARGE SCALE GENOMIC DNA]</scope>
    <source>
        <strain evidence="4">NBRC 110107</strain>
    </source>
</reference>
<dbReference type="PROSITE" id="PS51257">
    <property type="entry name" value="PROKAR_LIPOPROTEIN"/>
    <property type="match status" value="1"/>
</dbReference>
<evidence type="ECO:0000256" key="2">
    <source>
        <dbReference type="SAM" id="SignalP"/>
    </source>
</evidence>
<feature type="signal peptide" evidence="2">
    <location>
        <begin position="1"/>
        <end position="17"/>
    </location>
</feature>
<proteinExistence type="predicted"/>